<organism evidence="1">
    <name type="scientific">Nocardia globerula</name>
    <dbReference type="NCBI Taxonomy" id="1818"/>
    <lineage>
        <taxon>Bacteria</taxon>
        <taxon>Bacillati</taxon>
        <taxon>Actinomycetota</taxon>
        <taxon>Actinomycetes</taxon>
        <taxon>Mycobacteriales</taxon>
        <taxon>Nocardiaceae</taxon>
        <taxon>Nocardia</taxon>
    </lineage>
</organism>
<evidence type="ECO:0000313" key="1">
    <source>
        <dbReference type="EMBL" id="TYQ06229.1"/>
    </source>
</evidence>
<protein>
    <submittedName>
        <fullName evidence="1">Uncharacterized protein</fullName>
    </submittedName>
</protein>
<proteinExistence type="predicted"/>
<dbReference type="EMBL" id="VNIQ01000002">
    <property type="protein sequence ID" value="TYQ06229.1"/>
    <property type="molecule type" value="Genomic_DNA"/>
</dbReference>
<reference evidence="1" key="1">
    <citation type="submission" date="2019-07" db="EMBL/GenBank/DDBJ databases">
        <title>Genomic Encyclopedia of Type Strains, Phase IV (KMG-IV): sequencing the most valuable type-strain genomes for metagenomic binning, comparative biology and taxonomic classification.</title>
        <authorList>
            <person name="Goeker M."/>
        </authorList>
    </citation>
    <scope>NUCLEOTIDE SEQUENCE</scope>
    <source>
        <strain evidence="1">DSM 44596</strain>
    </source>
</reference>
<accession>A0A652YSX9</accession>
<comment type="caution">
    <text evidence="1">The sequence shown here is derived from an EMBL/GenBank/DDBJ whole genome shotgun (WGS) entry which is preliminary data.</text>
</comment>
<name>A0A652YSX9_NOCGL</name>
<gene>
    <name evidence="1" type="ORF">FNL38_102362</name>
</gene>
<dbReference type="AlphaFoldDB" id="A0A652YSX9"/>
<sequence>MVTICSTAVGLYCPHNWSYCDIERPEITRELDGSIPRVPINTELNPAPKAHRMDYSELPIGYPRDIVGFAERTIADREDYGAVHNG</sequence>